<proteinExistence type="predicted"/>
<evidence type="ECO:0008006" key="4">
    <source>
        <dbReference type="Google" id="ProtNLM"/>
    </source>
</evidence>
<accession>A0ABQ8F5B4</accession>
<feature type="region of interest" description="Disordered" evidence="1">
    <location>
        <begin position="437"/>
        <end position="458"/>
    </location>
</feature>
<name>A0ABQ8F5B4_9FUNG</name>
<organism evidence="2 3">
    <name type="scientific">Batrachochytrium salamandrivorans</name>
    <dbReference type="NCBI Taxonomy" id="1357716"/>
    <lineage>
        <taxon>Eukaryota</taxon>
        <taxon>Fungi</taxon>
        <taxon>Fungi incertae sedis</taxon>
        <taxon>Chytridiomycota</taxon>
        <taxon>Chytridiomycota incertae sedis</taxon>
        <taxon>Chytridiomycetes</taxon>
        <taxon>Rhizophydiales</taxon>
        <taxon>Rhizophydiales incertae sedis</taxon>
        <taxon>Batrachochytrium</taxon>
    </lineage>
</organism>
<evidence type="ECO:0000256" key="1">
    <source>
        <dbReference type="SAM" id="MobiDB-lite"/>
    </source>
</evidence>
<evidence type="ECO:0000313" key="3">
    <source>
        <dbReference type="Proteomes" id="UP001648503"/>
    </source>
</evidence>
<dbReference type="InterPro" id="IPR036047">
    <property type="entry name" value="F-box-like_dom_sf"/>
</dbReference>
<feature type="region of interest" description="Disordered" evidence="1">
    <location>
        <begin position="32"/>
        <end position="67"/>
    </location>
</feature>
<feature type="region of interest" description="Disordered" evidence="1">
    <location>
        <begin position="783"/>
        <end position="806"/>
    </location>
</feature>
<dbReference type="CDD" id="cd09917">
    <property type="entry name" value="F-box_SF"/>
    <property type="match status" value="1"/>
</dbReference>
<reference evidence="2 3" key="1">
    <citation type="submission" date="2021-02" db="EMBL/GenBank/DDBJ databases">
        <title>Variation within the Batrachochytrium salamandrivorans European outbreak.</title>
        <authorList>
            <person name="Kelly M."/>
            <person name="Pasmans F."/>
            <person name="Shea T.P."/>
            <person name="Munoz J.F."/>
            <person name="Carranza S."/>
            <person name="Cuomo C.A."/>
            <person name="Martel A."/>
        </authorList>
    </citation>
    <scope>NUCLEOTIDE SEQUENCE [LARGE SCALE GENOMIC DNA]</scope>
    <source>
        <strain evidence="2 3">AMFP18/2</strain>
    </source>
</reference>
<evidence type="ECO:0000313" key="2">
    <source>
        <dbReference type="EMBL" id="KAH6592494.1"/>
    </source>
</evidence>
<feature type="compositionally biased region" description="Basic and acidic residues" evidence="1">
    <location>
        <begin position="784"/>
        <end position="797"/>
    </location>
</feature>
<feature type="compositionally biased region" description="Low complexity" evidence="1">
    <location>
        <begin position="40"/>
        <end position="57"/>
    </location>
</feature>
<dbReference type="SUPFAM" id="SSF81383">
    <property type="entry name" value="F-box domain"/>
    <property type="match status" value="1"/>
</dbReference>
<protein>
    <recommendedName>
        <fullName evidence="4">F-box domain-containing protein</fullName>
    </recommendedName>
</protein>
<dbReference type="EMBL" id="JAFCIX010000379">
    <property type="protein sequence ID" value="KAH6592494.1"/>
    <property type="molecule type" value="Genomic_DNA"/>
</dbReference>
<sequence>MAMPENAYGLDNITGITRQVSLLEAQYDLDGDRSIPPLPTTGDTATPTPATNTEFPTKPTPPHPTAVRYSRSSRKLYAILICIEWHSKAFADETVPHELWNALFHITLVMAAAKDGRWLLLPPMLASASVSSIPSKDHQRSNDLNLTTSPLIQPSQVNFPVTGAEVEPTPTATHACMATTHTTGRDMAFGGGVYSGESIIHSGELEVYSGASASQPHIAEIAAISTTSRDELDLHITTQAQCCNDTLCSSGRPCSRTVAGALESIGTGTGPISGTMLGMELQRLPTELLHTILMHLSCHQSSLLKASCSCRRLYAVGVCIIYSNPHISTPLSLARFVHILGAATPVLPGRWSDLHSGTEATTNTIHRQRVQDNLWTHSHVPMHASMVKKITFEPGLRGSLGTHSTTPHMAEMDTIRIAHSSVFRYLVHAQGLEASSSMADMPHSPHTDPQSSLHGHAEIHGQPSIPIQQSTSPVADPIFYSLSALCAHLTEMEEHGAPHSSITQEYISMIRNNPTTEGLSWHRIPSTSLVLTLLLQACRQWVYHTPEWRGFGMSVDKAYTVVMYLLKMMETSQAVLRANGVGSRVIRSVRHLLRSRCRVALGLMSKVLLLQVQFITMSAQRLLDCYCLIYYRALGISQSLSVTHLVAIMRGQGEHHLMGHVGGVEEDMSDEDSHLRTDAVVERVVFPFSDTSGSSIELSDQGDNTADEDYASIQMIPLLAQVDPILSDVGHGLVETALMDTVDTGIDSNAISGPIAPLDDEVDLGETNTDVDVAVEDYASSLRNDGEHSQDNHDEHGSQNNWNYDRYKRDTTPSVMNIQAANKIHRTIAALFQRQVSVNTSAPAAEWLSTLRDAVRVFPPTSTHGDMDEMLRQLSNIEFELLKPGGLEIARWVVWLKEIEIWNVTSRQMDPVKDLLRHSMAKIDTLRSVQFTAAAMLVLL</sequence>
<comment type="caution">
    <text evidence="2">The sequence shown here is derived from an EMBL/GenBank/DDBJ whole genome shotgun (WGS) entry which is preliminary data.</text>
</comment>
<keyword evidence="3" id="KW-1185">Reference proteome</keyword>
<dbReference type="Proteomes" id="UP001648503">
    <property type="component" value="Unassembled WGS sequence"/>
</dbReference>
<gene>
    <name evidence="2" type="ORF">BASA50_008109</name>
</gene>